<protein>
    <recommendedName>
        <fullName evidence="9">NADH:flavin oxidoreductase/NADH oxidase N-terminal domain-containing protein</fullName>
    </recommendedName>
</protein>
<evidence type="ECO:0000259" key="9">
    <source>
        <dbReference type="Pfam" id="PF00724"/>
    </source>
</evidence>
<dbReference type="Proteomes" id="UP000004315">
    <property type="component" value="Unassembled WGS sequence"/>
</dbReference>
<keyword evidence="8" id="KW-0411">Iron-sulfur</keyword>
<evidence type="ECO:0000256" key="2">
    <source>
        <dbReference type="ARBA" id="ARBA00001966"/>
    </source>
</evidence>
<evidence type="ECO:0000256" key="4">
    <source>
        <dbReference type="ARBA" id="ARBA00022643"/>
    </source>
</evidence>
<keyword evidence="11" id="KW-1185">Reference proteome</keyword>
<dbReference type="eggNOG" id="COG1902">
    <property type="taxonomic scope" value="Bacteria"/>
</dbReference>
<evidence type="ECO:0000256" key="8">
    <source>
        <dbReference type="ARBA" id="ARBA00023014"/>
    </source>
</evidence>
<dbReference type="SUPFAM" id="SSF51395">
    <property type="entry name" value="FMN-linked oxidoreductases"/>
    <property type="match status" value="1"/>
</dbReference>
<dbReference type="GO" id="GO:0016491">
    <property type="term" value="F:oxidoreductase activity"/>
    <property type="evidence" value="ECO:0007669"/>
    <property type="project" value="UniProtKB-KW"/>
</dbReference>
<dbReference type="GO" id="GO:0010181">
    <property type="term" value="F:FMN binding"/>
    <property type="evidence" value="ECO:0007669"/>
    <property type="project" value="InterPro"/>
</dbReference>
<dbReference type="Pfam" id="PF00724">
    <property type="entry name" value="Oxidored_FMN"/>
    <property type="match status" value="1"/>
</dbReference>
<evidence type="ECO:0000256" key="3">
    <source>
        <dbReference type="ARBA" id="ARBA00022630"/>
    </source>
</evidence>
<dbReference type="EMBL" id="ABYT01000104">
    <property type="protein sequence ID" value="EEC89455.1"/>
    <property type="molecule type" value="Genomic_DNA"/>
</dbReference>
<evidence type="ECO:0000313" key="11">
    <source>
        <dbReference type="Proteomes" id="UP000004315"/>
    </source>
</evidence>
<feature type="domain" description="NADH:flavin oxidoreductase/NADH oxidase N-terminal" evidence="9">
    <location>
        <begin position="6"/>
        <end position="126"/>
    </location>
</feature>
<dbReference type="InterPro" id="IPR013785">
    <property type="entry name" value="Aldolase_TIM"/>
</dbReference>
<dbReference type="GO" id="GO:0051536">
    <property type="term" value="F:iron-sulfur cluster binding"/>
    <property type="evidence" value="ECO:0007669"/>
    <property type="project" value="UniProtKB-KW"/>
</dbReference>
<evidence type="ECO:0000256" key="7">
    <source>
        <dbReference type="ARBA" id="ARBA00023004"/>
    </source>
</evidence>
<gene>
    <name evidence="10" type="ORF">EUBIFOR_01986</name>
</gene>
<comment type="caution">
    <text evidence="10">The sequence shown here is derived from an EMBL/GenBank/DDBJ whole genome shotgun (WGS) entry which is preliminary data.</text>
</comment>
<dbReference type="AlphaFoldDB" id="B7CCQ8"/>
<sequence length="131" mass="14209">MFFMHACRKSVGDDFIVAFRFGACDYMEGGSEIKDIPVAARIFEQAGIDFLDISGGHCIYTIKGKTASGWFAELSKPAKQAVKVPVMLTGGVKTGEDAEKLLEGQAVDLIGVGRSMMRDAEWTQKALAEVQ</sequence>
<evidence type="ECO:0000256" key="6">
    <source>
        <dbReference type="ARBA" id="ARBA00023002"/>
    </source>
</evidence>
<dbReference type="InterPro" id="IPR001155">
    <property type="entry name" value="OxRdtase_FMN_N"/>
</dbReference>
<comment type="cofactor">
    <cofactor evidence="1">
        <name>FMN</name>
        <dbReference type="ChEBI" id="CHEBI:58210"/>
    </cofactor>
</comment>
<proteinExistence type="predicted"/>
<reference evidence="10 11" key="1">
    <citation type="submission" date="2008-10" db="EMBL/GenBank/DDBJ databases">
        <authorList>
            <person name="Fulton L."/>
            <person name="Clifton S."/>
            <person name="Fulton B."/>
            <person name="Xu J."/>
            <person name="Minx P."/>
            <person name="Pepin K.H."/>
            <person name="Johnson M."/>
            <person name="Bhonagiri V."/>
            <person name="Nash W.E."/>
            <person name="Mardis E.R."/>
            <person name="Wilson R.K."/>
        </authorList>
    </citation>
    <scope>NUCLEOTIDE SEQUENCE [LARGE SCALE GENOMIC DNA]</scope>
    <source>
        <strain evidence="10 11">DSM 3989</strain>
    </source>
</reference>
<dbReference type="STRING" id="518637.EUBIFOR_01986"/>
<keyword evidence="7" id="KW-0408">Iron</keyword>
<name>B7CCQ8_9FIRM</name>
<accession>B7CCQ8</accession>
<dbReference type="Gene3D" id="3.20.20.70">
    <property type="entry name" value="Aldolase class I"/>
    <property type="match status" value="1"/>
</dbReference>
<dbReference type="PANTHER" id="PTHR42917:SF2">
    <property type="entry name" value="2,4-DIENOYL-COA REDUCTASE [(2E)-ENOYL-COA-PRODUCING]"/>
    <property type="match status" value="1"/>
</dbReference>
<dbReference type="HOGENOM" id="CLU_2033967_0_0_9"/>
<keyword evidence="3" id="KW-0285">Flavoprotein</keyword>
<dbReference type="InterPro" id="IPR051793">
    <property type="entry name" value="NADH:flavin_oxidoreductase"/>
</dbReference>
<dbReference type="PANTHER" id="PTHR42917">
    <property type="entry name" value="2,4-DIENOYL-COA REDUCTASE"/>
    <property type="match status" value="1"/>
</dbReference>
<dbReference type="GO" id="GO:0046872">
    <property type="term" value="F:metal ion binding"/>
    <property type="evidence" value="ECO:0007669"/>
    <property type="project" value="UniProtKB-KW"/>
</dbReference>
<reference evidence="10 11" key="2">
    <citation type="submission" date="2008-11" db="EMBL/GenBank/DDBJ databases">
        <title>Draft genome sequence of Eubacterium biforme (DSM 3989).</title>
        <authorList>
            <person name="Sudarsanam P."/>
            <person name="Ley R."/>
            <person name="Guruge J."/>
            <person name="Turnbaugh P.J."/>
            <person name="Mahowald M."/>
            <person name="Liep D."/>
            <person name="Gordon J."/>
        </authorList>
    </citation>
    <scope>NUCLEOTIDE SEQUENCE [LARGE SCALE GENOMIC DNA]</scope>
    <source>
        <strain evidence="10 11">DSM 3989</strain>
    </source>
</reference>
<organism evidence="10 11">
    <name type="scientific">Holdemanella biformis DSM 3989</name>
    <dbReference type="NCBI Taxonomy" id="518637"/>
    <lineage>
        <taxon>Bacteria</taxon>
        <taxon>Bacillati</taxon>
        <taxon>Bacillota</taxon>
        <taxon>Erysipelotrichia</taxon>
        <taxon>Erysipelotrichales</taxon>
        <taxon>Erysipelotrichaceae</taxon>
        <taxon>Holdemanella</taxon>
    </lineage>
</organism>
<comment type="cofactor">
    <cofactor evidence="2">
        <name>[4Fe-4S] cluster</name>
        <dbReference type="ChEBI" id="CHEBI:49883"/>
    </cofactor>
</comment>
<keyword evidence="6" id="KW-0560">Oxidoreductase</keyword>
<keyword evidence="5" id="KW-0479">Metal-binding</keyword>
<dbReference type="OrthoDB" id="9772736at2"/>
<evidence type="ECO:0000256" key="1">
    <source>
        <dbReference type="ARBA" id="ARBA00001917"/>
    </source>
</evidence>
<evidence type="ECO:0000256" key="5">
    <source>
        <dbReference type="ARBA" id="ARBA00022723"/>
    </source>
</evidence>
<evidence type="ECO:0000313" key="10">
    <source>
        <dbReference type="EMBL" id="EEC89455.1"/>
    </source>
</evidence>
<keyword evidence="4" id="KW-0288">FMN</keyword>